<dbReference type="Proteomes" id="UP001314263">
    <property type="component" value="Unassembled WGS sequence"/>
</dbReference>
<protein>
    <submittedName>
        <fullName evidence="1">Uncharacterized protein</fullName>
    </submittedName>
</protein>
<dbReference type="EMBL" id="CAUYUE010000014">
    <property type="protein sequence ID" value="CAK0786271.1"/>
    <property type="molecule type" value="Genomic_DNA"/>
</dbReference>
<accession>A0AAV1IG36</accession>
<evidence type="ECO:0000313" key="1">
    <source>
        <dbReference type="EMBL" id="CAK0786271.1"/>
    </source>
</evidence>
<sequence>MDIERGVHGNDDLWRGGLLLRSLCMSQRFRHQGGPGTLVLMVTQVTHPRWRSQECHDSARELAWGRGMTLQKHKEACAGLLFVRIAL</sequence>
<reference evidence="1 2" key="1">
    <citation type="submission" date="2023-10" db="EMBL/GenBank/DDBJ databases">
        <authorList>
            <person name="Maclean D."/>
            <person name="Macfadyen A."/>
        </authorList>
    </citation>
    <scope>NUCLEOTIDE SEQUENCE [LARGE SCALE GENOMIC DNA]</scope>
</reference>
<comment type="caution">
    <text evidence="1">The sequence shown here is derived from an EMBL/GenBank/DDBJ whole genome shotgun (WGS) entry which is preliminary data.</text>
</comment>
<organism evidence="1 2">
    <name type="scientific">Coccomyxa viridis</name>
    <dbReference type="NCBI Taxonomy" id="1274662"/>
    <lineage>
        <taxon>Eukaryota</taxon>
        <taxon>Viridiplantae</taxon>
        <taxon>Chlorophyta</taxon>
        <taxon>core chlorophytes</taxon>
        <taxon>Trebouxiophyceae</taxon>
        <taxon>Trebouxiophyceae incertae sedis</taxon>
        <taxon>Coccomyxaceae</taxon>
        <taxon>Coccomyxa</taxon>
    </lineage>
</organism>
<evidence type="ECO:0000313" key="2">
    <source>
        <dbReference type="Proteomes" id="UP001314263"/>
    </source>
</evidence>
<proteinExistence type="predicted"/>
<keyword evidence="2" id="KW-1185">Reference proteome</keyword>
<name>A0AAV1IG36_9CHLO</name>
<gene>
    <name evidence="1" type="ORF">CVIRNUC_009484</name>
</gene>
<dbReference type="AlphaFoldDB" id="A0AAV1IG36"/>